<dbReference type="Gene3D" id="3.30.420.150">
    <property type="entry name" value="Exopolyphosphatase. Domain 2"/>
    <property type="match status" value="1"/>
</dbReference>
<organism evidence="2 3">
    <name type="scientific">Cecembia rubra</name>
    <dbReference type="NCBI Taxonomy" id="1485585"/>
    <lineage>
        <taxon>Bacteria</taxon>
        <taxon>Pseudomonadati</taxon>
        <taxon>Bacteroidota</taxon>
        <taxon>Cytophagia</taxon>
        <taxon>Cytophagales</taxon>
        <taxon>Cyclobacteriaceae</taxon>
        <taxon>Cecembia</taxon>
    </lineage>
</organism>
<reference evidence="2 3" key="1">
    <citation type="submission" date="2018-03" db="EMBL/GenBank/DDBJ databases">
        <title>Genomic Encyclopedia of Archaeal and Bacterial Type Strains, Phase II (KMG-II): from individual species to whole genera.</title>
        <authorList>
            <person name="Goeker M."/>
        </authorList>
    </citation>
    <scope>NUCLEOTIDE SEQUENCE [LARGE SCALE GENOMIC DNA]</scope>
    <source>
        <strain evidence="2 3">DSM 28057</strain>
    </source>
</reference>
<dbReference type="Pfam" id="PF02541">
    <property type="entry name" value="Ppx-GppA"/>
    <property type="match status" value="1"/>
</dbReference>
<comment type="caution">
    <text evidence="2">The sequence shown here is derived from an EMBL/GenBank/DDBJ whole genome shotgun (WGS) entry which is preliminary data.</text>
</comment>
<dbReference type="AlphaFoldDB" id="A0A2P8EC91"/>
<dbReference type="SUPFAM" id="SSF53067">
    <property type="entry name" value="Actin-like ATPase domain"/>
    <property type="match status" value="2"/>
</dbReference>
<dbReference type="InterPro" id="IPR050273">
    <property type="entry name" value="GppA/Ppx_hydrolase"/>
</dbReference>
<dbReference type="GO" id="GO:0016462">
    <property type="term" value="F:pyrophosphatase activity"/>
    <property type="evidence" value="ECO:0007669"/>
    <property type="project" value="TreeGrafter"/>
</dbReference>
<dbReference type="PANTHER" id="PTHR30005">
    <property type="entry name" value="EXOPOLYPHOSPHATASE"/>
    <property type="match status" value="1"/>
</dbReference>
<dbReference type="Gene3D" id="3.30.420.40">
    <property type="match status" value="1"/>
</dbReference>
<sequence>MENQPFYNILRLAAVDIGSNAIRLQITTVTYYEGNTNFKKLEYLRFPLRLGLDVFHTNRISEKNKRKFIKLMKAFKLLIDLYEVDDYMVCATSAMRESENGKEIVEEVKEDIGLKIQIIDGKLEAELINLALWSYIDDKSYLHIDVGGGSTELNIYSQKNKIASKSFKIGSVRALEDNIPLSVWKSMNKFIEEHIGNKEKITCIGTGGNISKIFELSNPPKNKTFIQIDKIKEIQKFLESFTYEERINKLNLNPDRADVIIPASKIYLAAMTAANSKKMIVPDVGLKDGLMQVLYKKNKKRLFG</sequence>
<dbReference type="InterPro" id="IPR003695">
    <property type="entry name" value="Ppx_GppA_N"/>
</dbReference>
<gene>
    <name evidence="2" type="ORF">CLV48_10113</name>
</gene>
<protein>
    <submittedName>
        <fullName evidence="2">Exopolyphosphatase/guanosine-5'-triphosphate, 3'-diphosphate pyrophosphatase</fullName>
    </submittedName>
</protein>
<feature type="domain" description="Ppx/GppA phosphatase N-terminal" evidence="1">
    <location>
        <begin position="38"/>
        <end position="291"/>
    </location>
</feature>
<evidence type="ECO:0000313" key="2">
    <source>
        <dbReference type="EMBL" id="PSL07086.1"/>
    </source>
</evidence>
<proteinExistence type="predicted"/>
<dbReference type="CDD" id="cd24006">
    <property type="entry name" value="ASKHA_NBD_PPX_GppA"/>
    <property type="match status" value="1"/>
</dbReference>
<accession>A0A2P8EC91</accession>
<dbReference type="EMBL" id="PYGF01000001">
    <property type="protein sequence ID" value="PSL07086.1"/>
    <property type="molecule type" value="Genomic_DNA"/>
</dbReference>
<dbReference type="Proteomes" id="UP000240708">
    <property type="component" value="Unassembled WGS sequence"/>
</dbReference>
<evidence type="ECO:0000259" key="1">
    <source>
        <dbReference type="Pfam" id="PF02541"/>
    </source>
</evidence>
<dbReference type="PANTHER" id="PTHR30005:SF0">
    <property type="entry name" value="RETROGRADE REGULATION PROTEIN 2"/>
    <property type="match status" value="1"/>
</dbReference>
<name>A0A2P8EC91_9BACT</name>
<dbReference type="InterPro" id="IPR043129">
    <property type="entry name" value="ATPase_NBD"/>
</dbReference>
<evidence type="ECO:0000313" key="3">
    <source>
        <dbReference type="Proteomes" id="UP000240708"/>
    </source>
</evidence>
<keyword evidence="3" id="KW-1185">Reference proteome</keyword>